<dbReference type="SUPFAM" id="SSF48366">
    <property type="entry name" value="Ras GEF"/>
    <property type="match status" value="1"/>
</dbReference>
<feature type="domain" description="Ras-GEF" evidence="3">
    <location>
        <begin position="49"/>
        <end position="288"/>
    </location>
</feature>
<keyword evidence="1 2" id="KW-0344">Guanine-nucleotide releasing factor</keyword>
<dbReference type="PROSITE" id="PS50009">
    <property type="entry name" value="RASGEF_CAT"/>
    <property type="match status" value="1"/>
</dbReference>
<dbReference type="Pfam" id="PF00617">
    <property type="entry name" value="RasGEF"/>
    <property type="match status" value="1"/>
</dbReference>
<dbReference type="InterPro" id="IPR001895">
    <property type="entry name" value="RASGEF_cat_dom"/>
</dbReference>
<evidence type="ECO:0000313" key="4">
    <source>
        <dbReference type="EMBL" id="NDV34524.1"/>
    </source>
</evidence>
<dbReference type="PANTHER" id="PTHR23113">
    <property type="entry name" value="GUANINE NUCLEOTIDE EXCHANGE FACTOR"/>
    <property type="match status" value="1"/>
</dbReference>
<evidence type="ECO:0000256" key="1">
    <source>
        <dbReference type="ARBA" id="ARBA00022658"/>
    </source>
</evidence>
<dbReference type="EMBL" id="GIBP01005555">
    <property type="protein sequence ID" value="NDV34524.1"/>
    <property type="molecule type" value="Transcribed_RNA"/>
</dbReference>
<sequence>MLKEDNLDASSIINALDKAKHLTQVDLPHSQLKFGVSTQPIVPTLMKYSAMDVAIQMTYMDITMLKFSCVLEHPILLYSELSSLLWEKKDRSHLIPNITAIISRSNMISSWVISEIVAQEGKTLRKKTFKWFITLAEKLYELKNFHSLLAIMTGFSSYYLDRLSDIWKTLSKHWLDQKQELETITSMDNNYGVLREKQKKLFNSQSFAIPCLSIVMKDIFVLLQSNDKYFPEVKKYNWAKLRILQHTLWQLWSFQNSKLPSTSFSLNPDIFALLKNLFVLEDETLNDRTAKTHL</sequence>
<dbReference type="InterPro" id="IPR008937">
    <property type="entry name" value="Ras-like_GEF"/>
</dbReference>
<dbReference type="Gene3D" id="1.10.840.10">
    <property type="entry name" value="Ras guanine-nucleotide exchange factors catalytic domain"/>
    <property type="match status" value="1"/>
</dbReference>
<evidence type="ECO:0000259" key="3">
    <source>
        <dbReference type="PROSITE" id="PS50009"/>
    </source>
</evidence>
<evidence type="ECO:0000256" key="2">
    <source>
        <dbReference type="PROSITE-ProRule" id="PRU00168"/>
    </source>
</evidence>
<accession>A0A6B2LC14</accession>
<name>A0A6B2LC14_9EUKA</name>
<dbReference type="PANTHER" id="PTHR23113:SF99">
    <property type="entry name" value="RASGEF DOMAIN-CONTAINING PROTEIN"/>
    <property type="match status" value="1"/>
</dbReference>
<dbReference type="SMART" id="SM00147">
    <property type="entry name" value="RasGEF"/>
    <property type="match status" value="1"/>
</dbReference>
<reference evidence="4" key="1">
    <citation type="journal article" date="2020" name="J. Eukaryot. Microbiol.">
        <title>De novo Sequencing, Assembly and Annotation of the Transcriptome for the Free-Living Testate Amoeba Arcella intermedia.</title>
        <authorList>
            <person name="Ribeiro G.M."/>
            <person name="Porfirio-Sousa A.L."/>
            <person name="Maurer-Alcala X.X."/>
            <person name="Katz L.A."/>
            <person name="Lahr D.J.G."/>
        </authorList>
    </citation>
    <scope>NUCLEOTIDE SEQUENCE</scope>
</reference>
<dbReference type="GO" id="GO:0007265">
    <property type="term" value="P:Ras protein signal transduction"/>
    <property type="evidence" value="ECO:0007669"/>
    <property type="project" value="TreeGrafter"/>
</dbReference>
<dbReference type="GO" id="GO:0005085">
    <property type="term" value="F:guanyl-nucleotide exchange factor activity"/>
    <property type="evidence" value="ECO:0007669"/>
    <property type="project" value="UniProtKB-KW"/>
</dbReference>
<proteinExistence type="predicted"/>
<organism evidence="4">
    <name type="scientific">Arcella intermedia</name>
    <dbReference type="NCBI Taxonomy" id="1963864"/>
    <lineage>
        <taxon>Eukaryota</taxon>
        <taxon>Amoebozoa</taxon>
        <taxon>Tubulinea</taxon>
        <taxon>Elardia</taxon>
        <taxon>Arcellinida</taxon>
        <taxon>Sphaerothecina</taxon>
        <taxon>Arcellidae</taxon>
        <taxon>Arcella</taxon>
    </lineage>
</organism>
<dbReference type="GO" id="GO:0005886">
    <property type="term" value="C:plasma membrane"/>
    <property type="evidence" value="ECO:0007669"/>
    <property type="project" value="TreeGrafter"/>
</dbReference>
<protein>
    <recommendedName>
        <fullName evidence="3">Ras-GEF domain-containing protein</fullName>
    </recommendedName>
</protein>
<dbReference type="AlphaFoldDB" id="A0A6B2LC14"/>
<dbReference type="InterPro" id="IPR036964">
    <property type="entry name" value="RASGEF_cat_dom_sf"/>
</dbReference>
<dbReference type="InterPro" id="IPR023578">
    <property type="entry name" value="Ras_GEF_dom_sf"/>
</dbReference>